<dbReference type="AlphaFoldDB" id="A0A9P4U0B0"/>
<comment type="caution">
    <text evidence="3">The sequence shown here is derived from an EMBL/GenBank/DDBJ whole genome shotgun (WGS) entry which is preliminary data.</text>
</comment>
<organism evidence="3 4">
    <name type="scientific">Tothia fuscella</name>
    <dbReference type="NCBI Taxonomy" id="1048955"/>
    <lineage>
        <taxon>Eukaryota</taxon>
        <taxon>Fungi</taxon>
        <taxon>Dikarya</taxon>
        <taxon>Ascomycota</taxon>
        <taxon>Pezizomycotina</taxon>
        <taxon>Dothideomycetes</taxon>
        <taxon>Pleosporomycetidae</taxon>
        <taxon>Venturiales</taxon>
        <taxon>Cylindrosympodiaceae</taxon>
        <taxon>Tothia</taxon>
    </lineage>
</organism>
<dbReference type="Proteomes" id="UP000800235">
    <property type="component" value="Unassembled WGS sequence"/>
</dbReference>
<evidence type="ECO:0000256" key="1">
    <source>
        <dbReference type="SAM" id="MobiDB-lite"/>
    </source>
</evidence>
<evidence type="ECO:0000256" key="2">
    <source>
        <dbReference type="SAM" id="SignalP"/>
    </source>
</evidence>
<evidence type="ECO:0000313" key="4">
    <source>
        <dbReference type="Proteomes" id="UP000800235"/>
    </source>
</evidence>
<gene>
    <name evidence="3" type="ORF">EJ08DRAFT_696233</name>
</gene>
<evidence type="ECO:0000313" key="3">
    <source>
        <dbReference type="EMBL" id="KAF2431753.1"/>
    </source>
</evidence>
<sequence length="372" mass="39891">MHLLYFFLSIALLLGVSAGHEALTAEDLGGPFTFSLGQTQKNACNNEDNSFECLQAWGPSVKTENTVTTWSMTLLNASAGTHRHGSIADIAHLNVLATESSKGSKVDLLPTFFGPQDTCGFDNTTQPCPYAIVMGPGTSWDVLDSPADASVPTVPFSLNLGRNGEWEGLAVLGNAYDKARVVPNKPWIQIKSPENFASTAYTKSLDQKVQINGIDHTAEIYFSYASVELPAPHKCNGDVNITFPDVKASIVIPAKLLSGQKRCSEIDPKDANQNAFFGVPLFQAAVAMIDKDGGLWLAQAHNNTIAPEIVQFDPKGLPSTTGKAENQPVPSGSAKPLPSPTPAFTGKAVTLRPFFTLTTFALLVIGMQWRVL</sequence>
<protein>
    <submittedName>
        <fullName evidence="3">Uncharacterized protein</fullName>
    </submittedName>
</protein>
<keyword evidence="2" id="KW-0732">Signal</keyword>
<reference evidence="3" key="1">
    <citation type="journal article" date="2020" name="Stud. Mycol.">
        <title>101 Dothideomycetes genomes: a test case for predicting lifestyles and emergence of pathogens.</title>
        <authorList>
            <person name="Haridas S."/>
            <person name="Albert R."/>
            <person name="Binder M."/>
            <person name="Bloem J."/>
            <person name="Labutti K."/>
            <person name="Salamov A."/>
            <person name="Andreopoulos B."/>
            <person name="Baker S."/>
            <person name="Barry K."/>
            <person name="Bills G."/>
            <person name="Bluhm B."/>
            <person name="Cannon C."/>
            <person name="Castanera R."/>
            <person name="Culley D."/>
            <person name="Daum C."/>
            <person name="Ezra D."/>
            <person name="Gonzalez J."/>
            <person name="Henrissat B."/>
            <person name="Kuo A."/>
            <person name="Liang C."/>
            <person name="Lipzen A."/>
            <person name="Lutzoni F."/>
            <person name="Magnuson J."/>
            <person name="Mondo S."/>
            <person name="Nolan M."/>
            <person name="Ohm R."/>
            <person name="Pangilinan J."/>
            <person name="Park H.-J."/>
            <person name="Ramirez L."/>
            <person name="Alfaro M."/>
            <person name="Sun H."/>
            <person name="Tritt A."/>
            <person name="Yoshinaga Y."/>
            <person name="Zwiers L.-H."/>
            <person name="Turgeon B."/>
            <person name="Goodwin S."/>
            <person name="Spatafora J."/>
            <person name="Crous P."/>
            <person name="Grigoriev I."/>
        </authorList>
    </citation>
    <scope>NUCLEOTIDE SEQUENCE</scope>
    <source>
        <strain evidence="3">CBS 130266</strain>
    </source>
</reference>
<feature type="region of interest" description="Disordered" evidence="1">
    <location>
        <begin position="316"/>
        <end position="340"/>
    </location>
</feature>
<dbReference type="EMBL" id="MU007030">
    <property type="protein sequence ID" value="KAF2431753.1"/>
    <property type="molecule type" value="Genomic_DNA"/>
</dbReference>
<feature type="compositionally biased region" description="Polar residues" evidence="1">
    <location>
        <begin position="318"/>
        <end position="330"/>
    </location>
</feature>
<accession>A0A9P4U0B0</accession>
<feature type="chain" id="PRO_5040435478" evidence="2">
    <location>
        <begin position="19"/>
        <end position="372"/>
    </location>
</feature>
<proteinExistence type="predicted"/>
<keyword evidence="4" id="KW-1185">Reference proteome</keyword>
<feature type="signal peptide" evidence="2">
    <location>
        <begin position="1"/>
        <end position="18"/>
    </location>
</feature>
<name>A0A9P4U0B0_9PEZI</name>
<dbReference type="OrthoDB" id="4524137at2759"/>